<evidence type="ECO:0000313" key="2">
    <source>
        <dbReference type="EMBL" id="KAJ7214400.1"/>
    </source>
</evidence>
<feature type="region of interest" description="Disordered" evidence="1">
    <location>
        <begin position="214"/>
        <end position="253"/>
    </location>
</feature>
<proteinExistence type="predicted"/>
<accession>A0AAD6VIX2</accession>
<dbReference type="AlphaFoldDB" id="A0AAD6VIX2"/>
<evidence type="ECO:0000256" key="1">
    <source>
        <dbReference type="SAM" id="MobiDB-lite"/>
    </source>
</evidence>
<dbReference type="EMBL" id="JARJCW010000019">
    <property type="protein sequence ID" value="KAJ7214400.1"/>
    <property type="molecule type" value="Genomic_DNA"/>
</dbReference>
<name>A0AAD6VIX2_9AGAR</name>
<feature type="compositionally biased region" description="Polar residues" evidence="1">
    <location>
        <begin position="123"/>
        <end position="144"/>
    </location>
</feature>
<comment type="caution">
    <text evidence="2">The sequence shown here is derived from an EMBL/GenBank/DDBJ whole genome shotgun (WGS) entry which is preliminary data.</text>
</comment>
<gene>
    <name evidence="2" type="ORF">GGX14DRAFT_392430</name>
</gene>
<dbReference type="Proteomes" id="UP001219525">
    <property type="component" value="Unassembled WGS sequence"/>
</dbReference>
<sequence>MLNNSLDESDLSGSDDDNVKLGLKTHGHTTHVVVPAESINSSGVGLSGQAQGPWEVITQIHVQSHQVASYQNDYVTKQSCDKSMGVSNHADLSARLRINPANSHSPAEGKMRLGGIKMGLRHQSGTQATPSKWDSGIKSGTQAAPSKWDSGRSKWDSGIKVGQSKWDSGPYQNGTQGDQNGTWGDQNGTQASKRNRAALVPVVLRHSAVAIAPHKASAAARKPFPSPRLPETVTRMFPAGDPPQSGSVRGRTQ</sequence>
<keyword evidence="3" id="KW-1185">Reference proteome</keyword>
<protein>
    <submittedName>
        <fullName evidence="2">Uncharacterized protein</fullName>
    </submittedName>
</protein>
<organism evidence="2 3">
    <name type="scientific">Mycena pura</name>
    <dbReference type="NCBI Taxonomy" id="153505"/>
    <lineage>
        <taxon>Eukaryota</taxon>
        <taxon>Fungi</taxon>
        <taxon>Dikarya</taxon>
        <taxon>Basidiomycota</taxon>
        <taxon>Agaricomycotina</taxon>
        <taxon>Agaricomycetes</taxon>
        <taxon>Agaricomycetidae</taxon>
        <taxon>Agaricales</taxon>
        <taxon>Marasmiineae</taxon>
        <taxon>Mycenaceae</taxon>
        <taxon>Mycena</taxon>
    </lineage>
</organism>
<feature type="compositionally biased region" description="Polar residues" evidence="1">
    <location>
        <begin position="170"/>
        <end position="189"/>
    </location>
</feature>
<feature type="region of interest" description="Disordered" evidence="1">
    <location>
        <begin position="122"/>
        <end position="189"/>
    </location>
</feature>
<feature type="compositionally biased region" description="Polar residues" evidence="1">
    <location>
        <begin position="244"/>
        <end position="253"/>
    </location>
</feature>
<reference evidence="2" key="1">
    <citation type="submission" date="2023-03" db="EMBL/GenBank/DDBJ databases">
        <title>Massive genome expansion in bonnet fungi (Mycena s.s.) driven by repeated elements and novel gene families across ecological guilds.</title>
        <authorList>
            <consortium name="Lawrence Berkeley National Laboratory"/>
            <person name="Harder C.B."/>
            <person name="Miyauchi S."/>
            <person name="Viragh M."/>
            <person name="Kuo A."/>
            <person name="Thoen E."/>
            <person name="Andreopoulos B."/>
            <person name="Lu D."/>
            <person name="Skrede I."/>
            <person name="Drula E."/>
            <person name="Henrissat B."/>
            <person name="Morin E."/>
            <person name="Kohler A."/>
            <person name="Barry K."/>
            <person name="LaButti K."/>
            <person name="Morin E."/>
            <person name="Salamov A."/>
            <person name="Lipzen A."/>
            <person name="Mereny Z."/>
            <person name="Hegedus B."/>
            <person name="Baldrian P."/>
            <person name="Stursova M."/>
            <person name="Weitz H."/>
            <person name="Taylor A."/>
            <person name="Grigoriev I.V."/>
            <person name="Nagy L.G."/>
            <person name="Martin F."/>
            <person name="Kauserud H."/>
        </authorList>
    </citation>
    <scope>NUCLEOTIDE SEQUENCE</scope>
    <source>
        <strain evidence="2">9144</strain>
    </source>
</reference>
<evidence type="ECO:0000313" key="3">
    <source>
        <dbReference type="Proteomes" id="UP001219525"/>
    </source>
</evidence>